<dbReference type="InterPro" id="IPR013325">
    <property type="entry name" value="RNA_pol_sigma_r2"/>
</dbReference>
<name>A0A125QS27_9BACI</name>
<reference evidence="7 8" key="1">
    <citation type="submission" date="2015-11" db="EMBL/GenBank/DDBJ databases">
        <title>Genome Sequence of Bacillus simplex strain VanAntwerpen2.</title>
        <authorList>
            <person name="Couger M.B."/>
        </authorList>
    </citation>
    <scope>NUCLEOTIDE SEQUENCE [LARGE SCALE GENOMIC DNA]</scope>
    <source>
        <strain evidence="7 8">VanAntwerpen02</strain>
    </source>
</reference>
<dbReference type="PANTHER" id="PTHR43133">
    <property type="entry name" value="RNA POLYMERASE ECF-TYPE SIGMA FACTO"/>
    <property type="match status" value="1"/>
</dbReference>
<dbReference type="Proteomes" id="UP000064189">
    <property type="component" value="Unassembled WGS sequence"/>
</dbReference>
<dbReference type="Pfam" id="PF08281">
    <property type="entry name" value="Sigma70_r4_2"/>
    <property type="match status" value="1"/>
</dbReference>
<evidence type="ECO:0000259" key="5">
    <source>
        <dbReference type="Pfam" id="PF04542"/>
    </source>
</evidence>
<dbReference type="AlphaFoldDB" id="A0A125QS27"/>
<dbReference type="Pfam" id="PF04542">
    <property type="entry name" value="Sigma70_r2"/>
    <property type="match status" value="1"/>
</dbReference>
<keyword evidence="8" id="KW-1185">Reference proteome</keyword>
<evidence type="ECO:0000259" key="6">
    <source>
        <dbReference type="Pfam" id="PF08281"/>
    </source>
</evidence>
<dbReference type="NCBIfam" id="TIGR02937">
    <property type="entry name" value="sigma70-ECF"/>
    <property type="match status" value="1"/>
</dbReference>
<sequence length="171" mass="20204">MKNLDMNQLLAARITERQENLYRLAFYYVKNQEDALDIVQESIRKALTSSNKIKDPASIDSWLYKIIVRTAYDLLRKKKKLTVADDETIEYLRSGEEDHYPDLDLQKALEGLSLKYRTIIVLRFFEDLKLEQIAEVLEENVSTIKTRLYKALQLLRANMTEQGETKRWKKN</sequence>
<dbReference type="RefSeq" id="WP_061142023.1">
    <property type="nucleotide sequence ID" value="NZ_LNNH01000017.1"/>
</dbReference>
<dbReference type="CDD" id="cd06171">
    <property type="entry name" value="Sigma70_r4"/>
    <property type="match status" value="1"/>
</dbReference>
<feature type="domain" description="RNA polymerase sigma factor 70 region 4 type 2" evidence="6">
    <location>
        <begin position="104"/>
        <end position="155"/>
    </location>
</feature>
<protein>
    <recommendedName>
        <fullName evidence="9">RNA polymerase subunit sigma-70</fullName>
    </recommendedName>
</protein>
<keyword evidence="4" id="KW-0804">Transcription</keyword>
<dbReference type="GO" id="GO:0003677">
    <property type="term" value="F:DNA binding"/>
    <property type="evidence" value="ECO:0007669"/>
    <property type="project" value="InterPro"/>
</dbReference>
<evidence type="ECO:0000313" key="8">
    <source>
        <dbReference type="Proteomes" id="UP000064189"/>
    </source>
</evidence>
<gene>
    <name evidence="7" type="ORF">AS888_18705</name>
</gene>
<dbReference type="InterPro" id="IPR036388">
    <property type="entry name" value="WH-like_DNA-bd_sf"/>
</dbReference>
<dbReference type="Gene3D" id="1.10.1740.10">
    <property type="match status" value="1"/>
</dbReference>
<evidence type="ECO:0000256" key="3">
    <source>
        <dbReference type="ARBA" id="ARBA00023082"/>
    </source>
</evidence>
<dbReference type="InterPro" id="IPR013249">
    <property type="entry name" value="RNA_pol_sigma70_r4_t2"/>
</dbReference>
<dbReference type="GO" id="GO:0006352">
    <property type="term" value="P:DNA-templated transcription initiation"/>
    <property type="evidence" value="ECO:0007669"/>
    <property type="project" value="InterPro"/>
</dbReference>
<organism evidence="7 8">
    <name type="scientific">Peribacillus simplex</name>
    <dbReference type="NCBI Taxonomy" id="1478"/>
    <lineage>
        <taxon>Bacteria</taxon>
        <taxon>Bacillati</taxon>
        <taxon>Bacillota</taxon>
        <taxon>Bacilli</taxon>
        <taxon>Bacillales</taxon>
        <taxon>Bacillaceae</taxon>
        <taxon>Peribacillus</taxon>
    </lineage>
</organism>
<comment type="caution">
    <text evidence="7">The sequence shown here is derived from an EMBL/GenBank/DDBJ whole genome shotgun (WGS) entry which is preliminary data.</text>
</comment>
<keyword evidence="2" id="KW-0805">Transcription regulation</keyword>
<dbReference type="InterPro" id="IPR039425">
    <property type="entry name" value="RNA_pol_sigma-70-like"/>
</dbReference>
<feature type="domain" description="RNA polymerase sigma-70 region 2" evidence="5">
    <location>
        <begin position="18"/>
        <end position="80"/>
    </location>
</feature>
<dbReference type="SUPFAM" id="SSF88659">
    <property type="entry name" value="Sigma3 and sigma4 domains of RNA polymerase sigma factors"/>
    <property type="match status" value="1"/>
</dbReference>
<proteinExistence type="inferred from homology"/>
<dbReference type="InterPro" id="IPR007627">
    <property type="entry name" value="RNA_pol_sigma70_r2"/>
</dbReference>
<dbReference type="Gene3D" id="1.10.10.10">
    <property type="entry name" value="Winged helix-like DNA-binding domain superfamily/Winged helix DNA-binding domain"/>
    <property type="match status" value="1"/>
</dbReference>
<dbReference type="GO" id="GO:0016987">
    <property type="term" value="F:sigma factor activity"/>
    <property type="evidence" value="ECO:0007669"/>
    <property type="project" value="UniProtKB-KW"/>
</dbReference>
<comment type="similarity">
    <text evidence="1">Belongs to the sigma-70 factor family. ECF subfamily.</text>
</comment>
<evidence type="ECO:0000256" key="1">
    <source>
        <dbReference type="ARBA" id="ARBA00010641"/>
    </source>
</evidence>
<dbReference type="EMBL" id="LNNH01000017">
    <property type="protein sequence ID" value="KWW20397.1"/>
    <property type="molecule type" value="Genomic_DNA"/>
</dbReference>
<dbReference type="InterPro" id="IPR013324">
    <property type="entry name" value="RNA_pol_sigma_r3/r4-like"/>
</dbReference>
<evidence type="ECO:0008006" key="9">
    <source>
        <dbReference type="Google" id="ProtNLM"/>
    </source>
</evidence>
<evidence type="ECO:0000256" key="4">
    <source>
        <dbReference type="ARBA" id="ARBA00023163"/>
    </source>
</evidence>
<evidence type="ECO:0000313" key="7">
    <source>
        <dbReference type="EMBL" id="KWW20397.1"/>
    </source>
</evidence>
<dbReference type="SUPFAM" id="SSF88946">
    <property type="entry name" value="Sigma2 domain of RNA polymerase sigma factors"/>
    <property type="match status" value="1"/>
</dbReference>
<dbReference type="InterPro" id="IPR014284">
    <property type="entry name" value="RNA_pol_sigma-70_dom"/>
</dbReference>
<keyword evidence="3" id="KW-0731">Sigma factor</keyword>
<evidence type="ECO:0000256" key="2">
    <source>
        <dbReference type="ARBA" id="ARBA00023015"/>
    </source>
</evidence>
<dbReference type="PANTHER" id="PTHR43133:SF60">
    <property type="entry name" value="RNA POLYMERASE SIGMA FACTOR SIGV"/>
    <property type="match status" value="1"/>
</dbReference>
<accession>A0A125QS27</accession>